<dbReference type="InterPro" id="IPR001736">
    <property type="entry name" value="PLipase_D/transphosphatidylase"/>
</dbReference>
<dbReference type="PANTHER" id="PTHR18896:SF76">
    <property type="entry name" value="PHOSPHOLIPASE"/>
    <property type="match status" value="1"/>
</dbReference>
<feature type="region of interest" description="Disordered" evidence="10">
    <location>
        <begin position="166"/>
        <end position="190"/>
    </location>
</feature>
<evidence type="ECO:0000256" key="11">
    <source>
        <dbReference type="SAM" id="Phobius"/>
    </source>
</evidence>
<dbReference type="CDD" id="cd09140">
    <property type="entry name" value="PLDc_vPLD1_2_like_bac_1"/>
    <property type="match status" value="1"/>
</dbReference>
<evidence type="ECO:0000256" key="10">
    <source>
        <dbReference type="SAM" id="MobiDB-lite"/>
    </source>
</evidence>
<keyword evidence="5" id="KW-0964">Secreted</keyword>
<dbReference type="CDD" id="cd09143">
    <property type="entry name" value="PLDc_vPLD1_2_like_bac_2"/>
    <property type="match status" value="1"/>
</dbReference>
<feature type="compositionally biased region" description="Basic and acidic residues" evidence="10">
    <location>
        <begin position="167"/>
        <end position="184"/>
    </location>
</feature>
<evidence type="ECO:0000256" key="4">
    <source>
        <dbReference type="ARBA" id="ARBA00018392"/>
    </source>
</evidence>
<dbReference type="GO" id="GO:0005576">
    <property type="term" value="C:extracellular region"/>
    <property type="evidence" value="ECO:0007669"/>
    <property type="project" value="UniProtKB-SubCell"/>
</dbReference>
<dbReference type="PANTHER" id="PTHR18896">
    <property type="entry name" value="PHOSPHOLIPASE D"/>
    <property type="match status" value="1"/>
</dbReference>
<keyword evidence="11" id="KW-0472">Membrane</keyword>
<evidence type="ECO:0000256" key="3">
    <source>
        <dbReference type="ARBA" id="ARBA00004613"/>
    </source>
</evidence>
<comment type="function">
    <text evidence="2">Could be a virulence factor.</text>
</comment>
<dbReference type="InterPro" id="IPR015679">
    <property type="entry name" value="PLipase_D_fam"/>
</dbReference>
<sequence length="555" mass="62235">MPTTTDETDTLLRPGETCWRIAHARRAALIVDAADYFVHLRSALTSAEETAYLIGWDFDLRIEMVPGRSDEDGNAPDGWPNRLGKFLEALVERRPELRLHILKWDAAMIAEIATQAWETLRLKMASERIHFALDSHHPAGACHHQKIVVIDDRLAFCGGIDVTTGRWDTRNHSPDDDRRTDPDGSLHQPWHDVTTALEGPIAEALGDLARKRWLSATGDELPVPQGVGRPLWPDDLAPDIRDVDIGIARTEPRYHREELVDEIEQLYLAAIRAARRTIYVESQYLAAGSLCEAMEARLAEPGGPEIVIINPQSAQSFLEDEAMHSVRSRMMERLREADERGGGGRFSIFHPVNGEGTPIYVHAKIFVVDDRLLKIGSSNIDNRSMGFDTEADIAIEATLEAERALIRNFTLSLLAEHLGCSPDAVRAAWQERGSLVAAIDMLRRPEGRGLHPIESQPLDPLERVLADSRIFDPRYWPRNRVRRKDRVKHAAKRAAEPYQLEAAGLGTILLATGVAALGIWAGHRIWRRSRRKPLATPAIITHRTFRPSAPRKPRG</sequence>
<name>A0A1H3H552_9RHOB</name>
<keyword evidence="14" id="KW-1185">Reference proteome</keyword>
<dbReference type="Gene3D" id="3.30.870.10">
    <property type="entry name" value="Endonuclease Chain A"/>
    <property type="match status" value="2"/>
</dbReference>
<proteinExistence type="predicted"/>
<dbReference type="Pfam" id="PF00614">
    <property type="entry name" value="PLDc"/>
    <property type="match status" value="1"/>
</dbReference>
<keyword evidence="11" id="KW-0812">Transmembrane</keyword>
<comment type="catalytic activity">
    <reaction evidence="1">
        <text>a 1,2-diacyl-sn-glycero-3-phosphocholine + H2O = a 1,2-diacyl-sn-glycero-3-phosphate + choline + H(+)</text>
        <dbReference type="Rhea" id="RHEA:14445"/>
        <dbReference type="ChEBI" id="CHEBI:15354"/>
        <dbReference type="ChEBI" id="CHEBI:15377"/>
        <dbReference type="ChEBI" id="CHEBI:15378"/>
        <dbReference type="ChEBI" id="CHEBI:57643"/>
        <dbReference type="ChEBI" id="CHEBI:58608"/>
        <dbReference type="EC" id="3.1.4.4"/>
    </reaction>
</comment>
<comment type="subcellular location">
    <subcellularLocation>
        <location evidence="3">Secreted</location>
    </subcellularLocation>
</comment>
<feature type="transmembrane region" description="Helical" evidence="11">
    <location>
        <begin position="502"/>
        <end position="522"/>
    </location>
</feature>
<evidence type="ECO:0000259" key="12">
    <source>
        <dbReference type="PROSITE" id="PS50035"/>
    </source>
</evidence>
<dbReference type="RefSeq" id="WP_089880335.1">
    <property type="nucleotide sequence ID" value="NZ_FNPF01000003.1"/>
</dbReference>
<feature type="domain" description="PLD phosphodiesterase" evidence="12">
    <location>
        <begin position="357"/>
        <end position="384"/>
    </location>
</feature>
<keyword evidence="8" id="KW-0443">Lipid metabolism</keyword>
<reference evidence="13 14" key="1">
    <citation type="submission" date="2016-10" db="EMBL/GenBank/DDBJ databases">
        <authorList>
            <person name="de Groot N.N."/>
        </authorList>
    </citation>
    <scope>NUCLEOTIDE SEQUENCE [LARGE SCALE GENOMIC DNA]</scope>
    <source>
        <strain evidence="13 14">DSM 26880</strain>
    </source>
</reference>
<keyword evidence="6" id="KW-0677">Repeat</keyword>
<dbReference type="GO" id="GO:0009395">
    <property type="term" value="P:phospholipid catabolic process"/>
    <property type="evidence" value="ECO:0007669"/>
    <property type="project" value="TreeGrafter"/>
</dbReference>
<dbReference type="AlphaFoldDB" id="A0A1H3H552"/>
<dbReference type="SUPFAM" id="SSF56024">
    <property type="entry name" value="Phospholipase D/nuclease"/>
    <property type="match status" value="2"/>
</dbReference>
<evidence type="ECO:0000256" key="6">
    <source>
        <dbReference type="ARBA" id="ARBA00022737"/>
    </source>
</evidence>
<dbReference type="EMBL" id="FNPF01000003">
    <property type="protein sequence ID" value="SDY10038.1"/>
    <property type="molecule type" value="Genomic_DNA"/>
</dbReference>
<gene>
    <name evidence="13" type="ORF">SAMN05444340_103209</name>
</gene>
<keyword evidence="7" id="KW-0378">Hydrolase</keyword>
<accession>A0A1H3H552</accession>
<dbReference type="GO" id="GO:0004630">
    <property type="term" value="F:phospholipase D activity"/>
    <property type="evidence" value="ECO:0007669"/>
    <property type="project" value="UniProtKB-EC"/>
</dbReference>
<dbReference type="SMART" id="SM00155">
    <property type="entry name" value="PLDc"/>
    <property type="match status" value="2"/>
</dbReference>
<evidence type="ECO:0000256" key="5">
    <source>
        <dbReference type="ARBA" id="ARBA00022525"/>
    </source>
</evidence>
<evidence type="ECO:0000313" key="13">
    <source>
        <dbReference type="EMBL" id="SDY10038.1"/>
    </source>
</evidence>
<dbReference type="PROSITE" id="PS50035">
    <property type="entry name" value="PLD"/>
    <property type="match status" value="2"/>
</dbReference>
<evidence type="ECO:0000256" key="7">
    <source>
        <dbReference type="ARBA" id="ARBA00022801"/>
    </source>
</evidence>
<protein>
    <recommendedName>
        <fullName evidence="4">Phospholipase D</fullName>
    </recommendedName>
    <alternativeName>
        <fullName evidence="9">Choline phosphatase</fullName>
    </alternativeName>
</protein>
<evidence type="ECO:0000313" key="14">
    <source>
        <dbReference type="Proteomes" id="UP000199286"/>
    </source>
</evidence>
<evidence type="ECO:0000256" key="9">
    <source>
        <dbReference type="ARBA" id="ARBA00029594"/>
    </source>
</evidence>
<dbReference type="InterPro" id="IPR025202">
    <property type="entry name" value="PLD-like_dom"/>
</dbReference>
<dbReference type="STRING" id="321339.SAMN05444340_103209"/>
<evidence type="ECO:0000256" key="1">
    <source>
        <dbReference type="ARBA" id="ARBA00000798"/>
    </source>
</evidence>
<keyword evidence="11" id="KW-1133">Transmembrane helix</keyword>
<feature type="domain" description="PLD phosphodiesterase" evidence="12">
    <location>
        <begin position="139"/>
        <end position="166"/>
    </location>
</feature>
<organism evidence="13 14">
    <name type="scientific">Citreimonas salinaria</name>
    <dbReference type="NCBI Taxonomy" id="321339"/>
    <lineage>
        <taxon>Bacteria</taxon>
        <taxon>Pseudomonadati</taxon>
        <taxon>Pseudomonadota</taxon>
        <taxon>Alphaproteobacteria</taxon>
        <taxon>Rhodobacterales</taxon>
        <taxon>Roseobacteraceae</taxon>
        <taxon>Citreimonas</taxon>
    </lineage>
</organism>
<dbReference type="OrthoDB" id="8828485at2"/>
<evidence type="ECO:0000256" key="8">
    <source>
        <dbReference type="ARBA" id="ARBA00023098"/>
    </source>
</evidence>
<dbReference type="Pfam" id="PF13091">
    <property type="entry name" value="PLDc_2"/>
    <property type="match status" value="1"/>
</dbReference>
<dbReference type="Proteomes" id="UP000199286">
    <property type="component" value="Unassembled WGS sequence"/>
</dbReference>
<evidence type="ECO:0000256" key="2">
    <source>
        <dbReference type="ARBA" id="ARBA00003145"/>
    </source>
</evidence>